<evidence type="ECO:0000256" key="1">
    <source>
        <dbReference type="SAM" id="MobiDB-lite"/>
    </source>
</evidence>
<feature type="compositionally biased region" description="Low complexity" evidence="1">
    <location>
        <begin position="14"/>
        <end position="30"/>
    </location>
</feature>
<sequence length="62" mass="6719">MARRRWLGSSPGLSSVPTPSSQPSNQPSSPRLALVPAPVTSSAARGRDRRRKSTAMWRGCTR</sequence>
<name>A0A0A9CDH0_ARUDO</name>
<proteinExistence type="predicted"/>
<dbReference type="EMBL" id="GBRH01228353">
    <property type="protein sequence ID" value="JAD69542.1"/>
    <property type="molecule type" value="Transcribed_RNA"/>
</dbReference>
<feature type="region of interest" description="Disordered" evidence="1">
    <location>
        <begin position="1"/>
        <end position="62"/>
    </location>
</feature>
<organism evidence="2">
    <name type="scientific">Arundo donax</name>
    <name type="common">Giant reed</name>
    <name type="synonym">Donax arundinaceus</name>
    <dbReference type="NCBI Taxonomy" id="35708"/>
    <lineage>
        <taxon>Eukaryota</taxon>
        <taxon>Viridiplantae</taxon>
        <taxon>Streptophyta</taxon>
        <taxon>Embryophyta</taxon>
        <taxon>Tracheophyta</taxon>
        <taxon>Spermatophyta</taxon>
        <taxon>Magnoliopsida</taxon>
        <taxon>Liliopsida</taxon>
        <taxon>Poales</taxon>
        <taxon>Poaceae</taxon>
        <taxon>PACMAD clade</taxon>
        <taxon>Arundinoideae</taxon>
        <taxon>Arundineae</taxon>
        <taxon>Arundo</taxon>
    </lineage>
</organism>
<reference evidence="2" key="1">
    <citation type="submission" date="2014-09" db="EMBL/GenBank/DDBJ databases">
        <authorList>
            <person name="Magalhaes I.L.F."/>
            <person name="Oliveira U."/>
            <person name="Santos F.R."/>
            <person name="Vidigal T.H.D.A."/>
            <person name="Brescovit A.D."/>
            <person name="Santos A.J."/>
        </authorList>
    </citation>
    <scope>NUCLEOTIDE SEQUENCE</scope>
    <source>
        <tissue evidence="2">Shoot tissue taken approximately 20 cm above the soil surface</tissue>
    </source>
</reference>
<reference evidence="2" key="2">
    <citation type="journal article" date="2015" name="Data Brief">
        <title>Shoot transcriptome of the giant reed, Arundo donax.</title>
        <authorList>
            <person name="Barrero R.A."/>
            <person name="Guerrero F.D."/>
            <person name="Moolhuijzen P."/>
            <person name="Goolsby J.A."/>
            <person name="Tidwell J."/>
            <person name="Bellgard S.E."/>
            <person name="Bellgard M.I."/>
        </authorList>
    </citation>
    <scope>NUCLEOTIDE SEQUENCE</scope>
    <source>
        <tissue evidence="2">Shoot tissue taken approximately 20 cm above the soil surface</tissue>
    </source>
</reference>
<dbReference type="AlphaFoldDB" id="A0A0A9CDH0"/>
<protein>
    <submittedName>
        <fullName evidence="2">Uncharacterized protein</fullName>
    </submittedName>
</protein>
<accession>A0A0A9CDH0</accession>
<evidence type="ECO:0000313" key="2">
    <source>
        <dbReference type="EMBL" id="JAD69542.1"/>
    </source>
</evidence>